<comment type="subcellular location">
    <subcellularLocation>
        <location evidence="1">Membrane</location>
        <topology evidence="1">Multi-pass membrane protein</topology>
    </subcellularLocation>
</comment>
<keyword evidence="6 8" id="KW-1133">Transmembrane helix</keyword>
<evidence type="ECO:0000313" key="10">
    <source>
        <dbReference type="Proteomes" id="UP000694308"/>
    </source>
</evidence>
<keyword evidence="5 8" id="KW-0812">Transmembrane</keyword>
<evidence type="ECO:0000256" key="5">
    <source>
        <dbReference type="ARBA" id="ARBA00022692"/>
    </source>
</evidence>
<feature type="transmembrane region" description="Helical" evidence="8">
    <location>
        <begin position="302"/>
        <end position="321"/>
    </location>
</feature>
<dbReference type="EMBL" id="JAEEGC010000003">
    <property type="protein sequence ID" value="MBV7271402.1"/>
    <property type="molecule type" value="Genomic_DNA"/>
</dbReference>
<dbReference type="PANTHER" id="PTHR34975">
    <property type="entry name" value="SPORE GERMINATION PROTEIN A2"/>
    <property type="match status" value="1"/>
</dbReference>
<reference evidence="9" key="1">
    <citation type="submission" date="2020-12" db="EMBL/GenBank/DDBJ databases">
        <title>Clostridium thailandense sp. nov., a novel acetogenic bacterium isolated from peat land soil in Thailand.</title>
        <authorList>
            <person name="Chaikitkaew S."/>
            <person name="Birkeland N.K."/>
        </authorList>
    </citation>
    <scope>NUCLEOTIDE SEQUENCE</scope>
    <source>
        <strain evidence="9">PL3</strain>
    </source>
</reference>
<dbReference type="GO" id="GO:0016020">
    <property type="term" value="C:membrane"/>
    <property type="evidence" value="ECO:0007669"/>
    <property type="project" value="UniProtKB-SubCell"/>
</dbReference>
<dbReference type="Pfam" id="PF03845">
    <property type="entry name" value="Spore_permease"/>
    <property type="match status" value="1"/>
</dbReference>
<evidence type="ECO:0000256" key="7">
    <source>
        <dbReference type="ARBA" id="ARBA00023136"/>
    </source>
</evidence>
<dbReference type="RefSeq" id="WP_218318441.1">
    <property type="nucleotide sequence ID" value="NZ_JAEEGC010000003.1"/>
</dbReference>
<feature type="transmembrane region" description="Helical" evidence="8">
    <location>
        <begin position="12"/>
        <end position="32"/>
    </location>
</feature>
<dbReference type="PANTHER" id="PTHR34975:SF2">
    <property type="entry name" value="SPORE GERMINATION PROTEIN A2"/>
    <property type="match status" value="1"/>
</dbReference>
<name>A0A949WTF0_9CLOT</name>
<dbReference type="Proteomes" id="UP000694308">
    <property type="component" value="Unassembled WGS sequence"/>
</dbReference>
<evidence type="ECO:0000256" key="1">
    <source>
        <dbReference type="ARBA" id="ARBA00004141"/>
    </source>
</evidence>
<proteinExistence type="inferred from homology"/>
<feature type="transmembrane region" description="Helical" evidence="8">
    <location>
        <begin position="38"/>
        <end position="59"/>
    </location>
</feature>
<evidence type="ECO:0000256" key="3">
    <source>
        <dbReference type="ARBA" id="ARBA00022448"/>
    </source>
</evidence>
<comment type="similarity">
    <text evidence="2">Belongs to the amino acid-polyamine-organocation (APC) superfamily. Spore germination protein (SGP) (TC 2.A.3.9) family.</text>
</comment>
<keyword evidence="7 8" id="KW-0472">Membrane</keyword>
<evidence type="ECO:0000256" key="2">
    <source>
        <dbReference type="ARBA" id="ARBA00007998"/>
    </source>
</evidence>
<feature type="transmembrane region" description="Helical" evidence="8">
    <location>
        <begin position="116"/>
        <end position="133"/>
    </location>
</feature>
<keyword evidence="10" id="KW-1185">Reference proteome</keyword>
<protein>
    <submittedName>
        <fullName evidence="9">GerAB/ArcD/ProY family transporter</fullName>
    </submittedName>
</protein>
<accession>A0A949WTF0</accession>
<keyword evidence="4" id="KW-0309">Germination</keyword>
<comment type="caution">
    <text evidence="9">The sequence shown here is derived from an EMBL/GenBank/DDBJ whole genome shotgun (WGS) entry which is preliminary data.</text>
</comment>
<dbReference type="AlphaFoldDB" id="A0A949WTF0"/>
<feature type="transmembrane region" description="Helical" evidence="8">
    <location>
        <begin position="327"/>
        <end position="352"/>
    </location>
</feature>
<gene>
    <name evidence="9" type="ORF">I6U48_00510</name>
</gene>
<dbReference type="InterPro" id="IPR004761">
    <property type="entry name" value="Spore_GerAB"/>
</dbReference>
<feature type="transmembrane region" description="Helical" evidence="8">
    <location>
        <begin position="79"/>
        <end position="104"/>
    </location>
</feature>
<organism evidence="9 10">
    <name type="scientific">Clostridium thailandense</name>
    <dbReference type="NCBI Taxonomy" id="2794346"/>
    <lineage>
        <taxon>Bacteria</taxon>
        <taxon>Bacillati</taxon>
        <taxon>Bacillota</taxon>
        <taxon>Clostridia</taxon>
        <taxon>Eubacteriales</taxon>
        <taxon>Clostridiaceae</taxon>
        <taxon>Clostridium</taxon>
    </lineage>
</organism>
<dbReference type="GO" id="GO:0009847">
    <property type="term" value="P:spore germination"/>
    <property type="evidence" value="ECO:0007669"/>
    <property type="project" value="InterPro"/>
</dbReference>
<evidence type="ECO:0000256" key="4">
    <source>
        <dbReference type="ARBA" id="ARBA00022544"/>
    </source>
</evidence>
<feature type="transmembrane region" description="Helical" evidence="8">
    <location>
        <begin position="145"/>
        <end position="163"/>
    </location>
</feature>
<keyword evidence="3" id="KW-0813">Transport</keyword>
<feature type="transmembrane region" description="Helical" evidence="8">
    <location>
        <begin position="269"/>
        <end position="290"/>
    </location>
</feature>
<feature type="transmembrane region" description="Helical" evidence="8">
    <location>
        <begin position="185"/>
        <end position="204"/>
    </location>
</feature>
<evidence type="ECO:0000256" key="8">
    <source>
        <dbReference type="SAM" id="Phobius"/>
    </source>
</evidence>
<evidence type="ECO:0000256" key="6">
    <source>
        <dbReference type="ARBA" id="ARBA00022989"/>
    </source>
</evidence>
<evidence type="ECO:0000313" key="9">
    <source>
        <dbReference type="EMBL" id="MBV7271402.1"/>
    </source>
</evidence>
<feature type="transmembrane region" description="Helical" evidence="8">
    <location>
        <begin position="216"/>
        <end position="238"/>
    </location>
</feature>
<dbReference type="PROSITE" id="PS51257">
    <property type="entry name" value="PROKAR_LIPOPROTEIN"/>
    <property type="match status" value="1"/>
</dbReference>
<sequence length="366" mass="41862">MDYNKFTREQVLFLTFAAGCSNMAYTFTWAVYLSKRSSWIVLAIGIMMIIPFAVGILYLCKNYTGYTIFDIIDEGFGRLLYIMVILFYSLITIALGAYILNMFVGSVKVYFLPHTPSWILMLFLVFMSFLFVNNRTLLFGRAVELLTIWYIFNYFIGFSLSFVKEFKIENVIPIFDTTLSEFGEGIFFSMGAASEILLATMVMVAHIPAPYEHRKWIVRGITLWAFILALAVFIMQGISGYEMLSRTTEAGIGVSRAIYIGDFVRGLEVFILATYQLITILKISLYIYGIWIPIKKLFNQKYSTVILVVITLLIFIPSVWLNSSNSAYFFSIFASYFVILPFVIIVMLLAWLGIRIIKRRSGGGLN</sequence>